<dbReference type="KEGG" id="cyc:PCC7424_2627"/>
<dbReference type="GO" id="GO:0004803">
    <property type="term" value="F:transposase activity"/>
    <property type="evidence" value="ECO:0007669"/>
    <property type="project" value="InterPro"/>
</dbReference>
<dbReference type="AlphaFoldDB" id="B7KKS2"/>
<dbReference type="InterPro" id="IPR038215">
    <property type="entry name" value="TN5-like_N_sf"/>
</dbReference>
<gene>
    <name evidence="3" type="ordered locus">PCC7424_2627</name>
</gene>
<dbReference type="HOGENOM" id="CLU_045115_0_0_3"/>
<organism evidence="3 4">
    <name type="scientific">Gloeothece citriformis (strain PCC 7424)</name>
    <name type="common">Cyanothece sp. (strain PCC 7424)</name>
    <dbReference type="NCBI Taxonomy" id="65393"/>
    <lineage>
        <taxon>Bacteria</taxon>
        <taxon>Bacillati</taxon>
        <taxon>Cyanobacteriota</taxon>
        <taxon>Cyanophyceae</taxon>
        <taxon>Oscillatoriophycideae</taxon>
        <taxon>Chroococcales</taxon>
        <taxon>Aphanothecaceae</taxon>
        <taxon>Gloeothece</taxon>
        <taxon>Gloeothece citriformis</taxon>
    </lineage>
</organism>
<dbReference type="OrthoDB" id="139608at2"/>
<dbReference type="GO" id="GO:0003677">
    <property type="term" value="F:DNA binding"/>
    <property type="evidence" value="ECO:0007669"/>
    <property type="project" value="InterPro"/>
</dbReference>
<dbReference type="InterPro" id="IPR047768">
    <property type="entry name" value="Tn5p-like"/>
</dbReference>
<accession>B7KKS2</accession>
<dbReference type="InterPro" id="IPR012337">
    <property type="entry name" value="RNaseH-like_sf"/>
</dbReference>
<dbReference type="Gene3D" id="3.90.350.10">
    <property type="entry name" value="Transposase Inhibitor Protein From Tn5, Chain A, domain 1"/>
    <property type="match status" value="1"/>
</dbReference>
<dbReference type="Gene3D" id="1.10.740.10">
    <property type="entry name" value="Transferase Inhibitor Protein From Tn5, Chain"/>
    <property type="match status" value="1"/>
</dbReference>
<dbReference type="Pfam" id="PF01609">
    <property type="entry name" value="DDE_Tnp_1"/>
    <property type="match status" value="1"/>
</dbReference>
<evidence type="ECO:0008006" key="5">
    <source>
        <dbReference type="Google" id="ProtNLM"/>
    </source>
</evidence>
<feature type="domain" description="Transposase Tn5-like N-terminal" evidence="2">
    <location>
        <begin position="12"/>
        <end position="61"/>
    </location>
</feature>
<dbReference type="Pfam" id="PF14706">
    <property type="entry name" value="Tnp_DNA_bind"/>
    <property type="match status" value="1"/>
</dbReference>
<name>B7KKS2_GLOC7</name>
<proteinExistence type="predicted"/>
<dbReference type="PANTHER" id="PTHR37319">
    <property type="entry name" value="TRANSPOSASE"/>
    <property type="match status" value="1"/>
</dbReference>
<keyword evidence="4" id="KW-1185">Reference proteome</keyword>
<feature type="domain" description="Transposase IS4-like" evidence="1">
    <location>
        <begin position="200"/>
        <end position="347"/>
    </location>
</feature>
<dbReference type="SUPFAM" id="SSF53098">
    <property type="entry name" value="Ribonuclease H-like"/>
    <property type="match status" value="1"/>
</dbReference>
<sequence>MTVKKSENACWSKCNFGDKRLTQRALYIGDCLRLKYGQALSTVFKNAGDLKRTYEFLANPKTSFEKVVEPSHYQTAKETKNLPLILSIGDTTFLDYKNIKLKREDYGPIGNGGNGLILHTSLAVAPDSGQPLGLLWEKVWKRTQKIKSGKKVNRAKVFEKKESYKWVEAIQKVSSIFQEVSEVEQPKVIHIFDREGDIAEVFAEVQRAEKCSFLVRAAHNRSLNEEENYLWNYVQNQPVSFEREISLTNNHKRKKRIAHLEVRFCQVKLRSPQRLKETNGFKIYAVYAKEINPLDGEEPINWMLLTTEVIESPESANTLLRWYTYRWLIEEYHKILKSGCQVESYRLGGNSMKVLLGFLTTISSHLLKITYLHRNHPERSATEILTFSQIQVLKALSSSKKEDLSKETIGWAIEAIARLGGYLEHRRKTPIGITVLWRGWLELMFLCKGWELREALS</sequence>
<dbReference type="RefSeq" id="WP_015954644.1">
    <property type="nucleotide sequence ID" value="NC_011729.1"/>
</dbReference>
<dbReference type="STRING" id="65393.PCC7424_2627"/>
<evidence type="ECO:0000313" key="4">
    <source>
        <dbReference type="Proteomes" id="UP000002384"/>
    </source>
</evidence>
<dbReference type="NCBIfam" id="NF033590">
    <property type="entry name" value="transpos_IS4_3"/>
    <property type="match status" value="1"/>
</dbReference>
<dbReference type="InterPro" id="IPR054836">
    <property type="entry name" value="Tn5_transposase"/>
</dbReference>
<evidence type="ECO:0000259" key="1">
    <source>
        <dbReference type="Pfam" id="PF01609"/>
    </source>
</evidence>
<dbReference type="InterPro" id="IPR014737">
    <property type="entry name" value="Transposase_Tn5-like_C"/>
</dbReference>
<dbReference type="Gene3D" id="1.10.246.40">
    <property type="entry name" value="Tn5 transposase, domain 1"/>
    <property type="match status" value="1"/>
</dbReference>
<dbReference type="eggNOG" id="COG3385">
    <property type="taxonomic scope" value="Bacteria"/>
</dbReference>
<dbReference type="GO" id="GO:0006313">
    <property type="term" value="P:DNA transposition"/>
    <property type="evidence" value="ECO:0007669"/>
    <property type="project" value="InterPro"/>
</dbReference>
<dbReference type="InterPro" id="IPR002559">
    <property type="entry name" value="Transposase_11"/>
</dbReference>
<evidence type="ECO:0000313" key="3">
    <source>
        <dbReference type="EMBL" id="ACK71041.1"/>
    </source>
</evidence>
<dbReference type="PANTHER" id="PTHR37319:SF1">
    <property type="entry name" value="TRANSPOSASE TN5 DIMERISATION DOMAIN-CONTAINING PROTEIN"/>
    <property type="match status" value="1"/>
</dbReference>
<dbReference type="EMBL" id="CP001291">
    <property type="protein sequence ID" value="ACK71041.1"/>
    <property type="molecule type" value="Genomic_DNA"/>
</dbReference>
<dbReference type="Proteomes" id="UP000002384">
    <property type="component" value="Chromosome"/>
</dbReference>
<protein>
    <recommendedName>
        <fullName evidence="5">Transposase</fullName>
    </recommendedName>
</protein>
<reference evidence="4" key="1">
    <citation type="journal article" date="2011" name="MBio">
        <title>Novel metabolic attributes of the genus Cyanothece, comprising a group of unicellular nitrogen-fixing Cyanobacteria.</title>
        <authorList>
            <person name="Bandyopadhyay A."/>
            <person name="Elvitigala T."/>
            <person name="Welsh E."/>
            <person name="Stockel J."/>
            <person name="Liberton M."/>
            <person name="Min H."/>
            <person name="Sherman L.A."/>
            <person name="Pakrasi H.B."/>
        </authorList>
    </citation>
    <scope>NUCLEOTIDE SEQUENCE [LARGE SCALE GENOMIC DNA]</scope>
    <source>
        <strain evidence="4">PCC 7424</strain>
    </source>
</reference>
<dbReference type="InterPro" id="IPR014735">
    <property type="entry name" value="Transposase_Tn5-like_N"/>
</dbReference>
<evidence type="ECO:0000259" key="2">
    <source>
        <dbReference type="Pfam" id="PF14706"/>
    </source>
</evidence>